<dbReference type="InterPro" id="IPR052155">
    <property type="entry name" value="Biofilm_reg_signaling"/>
</dbReference>
<dbReference type="Pfam" id="PF00990">
    <property type="entry name" value="GGDEF"/>
    <property type="match status" value="1"/>
</dbReference>
<dbReference type="CDD" id="cd01949">
    <property type="entry name" value="GGDEF"/>
    <property type="match status" value="1"/>
</dbReference>
<sequence>MYILENETFLYVNSFFANLLGYETEQLSSGKVPFHKIFQSKDLPIIQKNIETRSACLETETRYRIRMIRNDGGSLYCEVHASAAHIYGKLLLIGSVIDITEQVVAQQHLEESNQKYKSIFENSPDAIYSFDETGKFLSANPASELITGYTAEELLDMPFMPLIVSEDLPPAVQHFEKAKKGSTVSVDLRIRKKDGDIVHLNASHFPMTVNNQIIGTYGISRDITHKILYEQQMQQLAFYDTLTNLPNRKLFIDRMEQLINLSSEGDHNFAVMFLDLDRFKFINDSLGHQLGDMLLKLISERFKQNLRKTDTVSPFAGDKFTFLFPETSLEEALWHAQRIINLLLEPFDIEGNSVSISASIGIAISTGLNDSSIELMRKAESAMYHTKKFKKNGYSVYSEEMDVKAAYKLEIERNLKLAIANGELELYYQPIIDIKTREINSMEALIRWHHPQLGLVSPVDFIPIAEESGQIIAIGMWVMETACKQIKIWHDEGITPFRVAVNISTKQLLQDNFVESVIQTLQKADLAPQWLELEVTESVLLDDIDSIKETLLKLKESGISISIDDFGTGFTSLSYLRNYPFDKVKIDRCFIDDINLDMNGKRITSAIISLAQTLNMKVVAEGIENELQLAYLEQENCNEGQGYYFSRPMPVSSIEIKFKNRGGKLFIE</sequence>
<dbReference type="Gene3D" id="3.20.20.450">
    <property type="entry name" value="EAL domain"/>
    <property type="match status" value="1"/>
</dbReference>
<dbReference type="SMART" id="SM00052">
    <property type="entry name" value="EAL"/>
    <property type="match status" value="1"/>
</dbReference>
<proteinExistence type="predicted"/>
<dbReference type="InterPro" id="IPR043128">
    <property type="entry name" value="Rev_trsase/Diguanyl_cyclase"/>
</dbReference>
<dbReference type="SUPFAM" id="SSF55073">
    <property type="entry name" value="Nucleotide cyclase"/>
    <property type="match status" value="1"/>
</dbReference>
<dbReference type="Pfam" id="PF00563">
    <property type="entry name" value="EAL"/>
    <property type="match status" value="1"/>
</dbReference>
<evidence type="ECO:0000259" key="3">
    <source>
        <dbReference type="PROSITE" id="PS50883"/>
    </source>
</evidence>
<dbReference type="NCBIfam" id="TIGR00254">
    <property type="entry name" value="GGDEF"/>
    <property type="match status" value="1"/>
</dbReference>
<accession>A0ABT4GNT0</accession>
<dbReference type="InterPro" id="IPR001633">
    <property type="entry name" value="EAL_dom"/>
</dbReference>
<feature type="domain" description="EAL" evidence="3">
    <location>
        <begin position="408"/>
        <end position="662"/>
    </location>
</feature>
<dbReference type="Proteomes" id="UP001527099">
    <property type="component" value="Unassembled WGS sequence"/>
</dbReference>
<dbReference type="InterPro" id="IPR001610">
    <property type="entry name" value="PAC"/>
</dbReference>
<feature type="domain" description="PAC" evidence="2">
    <location>
        <begin position="184"/>
        <end position="235"/>
    </location>
</feature>
<feature type="domain" description="PAC" evidence="2">
    <location>
        <begin position="61"/>
        <end position="111"/>
    </location>
</feature>
<dbReference type="InterPro" id="IPR029787">
    <property type="entry name" value="Nucleotide_cyclase"/>
</dbReference>
<dbReference type="InterPro" id="IPR035919">
    <property type="entry name" value="EAL_sf"/>
</dbReference>
<dbReference type="PROSITE" id="PS50113">
    <property type="entry name" value="PAC"/>
    <property type="match status" value="2"/>
</dbReference>
<reference evidence="5 6" key="1">
    <citation type="submission" date="2022-05" db="EMBL/GenBank/DDBJ databases">
        <title>Genome Sequencing of Bee-Associated Microbes.</title>
        <authorList>
            <person name="Dunlap C."/>
        </authorList>
    </citation>
    <scope>NUCLEOTIDE SEQUENCE [LARGE SCALE GENOMIC DNA]</scope>
    <source>
        <strain evidence="5 6">NRRL B-14421</strain>
    </source>
</reference>
<evidence type="ECO:0000313" key="6">
    <source>
        <dbReference type="Proteomes" id="UP001527099"/>
    </source>
</evidence>
<dbReference type="InterPro" id="IPR000700">
    <property type="entry name" value="PAS-assoc_C"/>
</dbReference>
<dbReference type="InterPro" id="IPR000014">
    <property type="entry name" value="PAS"/>
</dbReference>
<dbReference type="SMART" id="SM00091">
    <property type="entry name" value="PAS"/>
    <property type="match status" value="1"/>
</dbReference>
<name>A0ABT4GNT0_9BACL</name>
<dbReference type="InterPro" id="IPR013655">
    <property type="entry name" value="PAS_fold_3"/>
</dbReference>
<dbReference type="CDD" id="cd01948">
    <property type="entry name" value="EAL"/>
    <property type="match status" value="1"/>
</dbReference>
<dbReference type="PROSITE" id="PS50112">
    <property type="entry name" value="PAS"/>
    <property type="match status" value="1"/>
</dbReference>
<dbReference type="PANTHER" id="PTHR44757">
    <property type="entry name" value="DIGUANYLATE CYCLASE DGCP"/>
    <property type="match status" value="1"/>
</dbReference>
<feature type="domain" description="GGDEF" evidence="4">
    <location>
        <begin position="267"/>
        <end position="399"/>
    </location>
</feature>
<dbReference type="InterPro" id="IPR035965">
    <property type="entry name" value="PAS-like_dom_sf"/>
</dbReference>
<dbReference type="Pfam" id="PF13426">
    <property type="entry name" value="PAS_9"/>
    <property type="match status" value="1"/>
</dbReference>
<dbReference type="SMART" id="SM00086">
    <property type="entry name" value="PAC"/>
    <property type="match status" value="2"/>
</dbReference>
<organism evidence="5 6">
    <name type="scientific">Paenibacillus alginolyticus</name>
    <dbReference type="NCBI Taxonomy" id="59839"/>
    <lineage>
        <taxon>Bacteria</taxon>
        <taxon>Bacillati</taxon>
        <taxon>Bacillota</taxon>
        <taxon>Bacilli</taxon>
        <taxon>Bacillales</taxon>
        <taxon>Paenibacillaceae</taxon>
        <taxon>Paenibacillus</taxon>
    </lineage>
</organism>
<dbReference type="PANTHER" id="PTHR44757:SF2">
    <property type="entry name" value="BIOFILM ARCHITECTURE MAINTENANCE PROTEIN MBAA"/>
    <property type="match status" value="1"/>
</dbReference>
<evidence type="ECO:0000259" key="1">
    <source>
        <dbReference type="PROSITE" id="PS50112"/>
    </source>
</evidence>
<gene>
    <name evidence="5" type="ORF">M5X19_34155</name>
</gene>
<dbReference type="Gene3D" id="3.30.450.20">
    <property type="entry name" value="PAS domain"/>
    <property type="match status" value="2"/>
</dbReference>
<evidence type="ECO:0000259" key="2">
    <source>
        <dbReference type="PROSITE" id="PS50113"/>
    </source>
</evidence>
<dbReference type="SUPFAM" id="SSF141868">
    <property type="entry name" value="EAL domain-like"/>
    <property type="match status" value="1"/>
</dbReference>
<protein>
    <submittedName>
        <fullName evidence="5">EAL domain-containing protein</fullName>
    </submittedName>
</protein>
<feature type="domain" description="PAS" evidence="1">
    <location>
        <begin position="112"/>
        <end position="182"/>
    </location>
</feature>
<keyword evidence="6" id="KW-1185">Reference proteome</keyword>
<dbReference type="SMART" id="SM00267">
    <property type="entry name" value="GGDEF"/>
    <property type="match status" value="1"/>
</dbReference>
<comment type="caution">
    <text evidence="5">The sequence shown here is derived from an EMBL/GenBank/DDBJ whole genome shotgun (WGS) entry which is preliminary data.</text>
</comment>
<dbReference type="InterPro" id="IPR000160">
    <property type="entry name" value="GGDEF_dom"/>
</dbReference>
<dbReference type="CDD" id="cd00130">
    <property type="entry name" value="PAS"/>
    <property type="match status" value="1"/>
</dbReference>
<dbReference type="Gene3D" id="3.30.70.270">
    <property type="match status" value="1"/>
</dbReference>
<evidence type="ECO:0000313" key="5">
    <source>
        <dbReference type="EMBL" id="MCY9697864.1"/>
    </source>
</evidence>
<dbReference type="EMBL" id="JAMDMX010000172">
    <property type="protein sequence ID" value="MCY9697864.1"/>
    <property type="molecule type" value="Genomic_DNA"/>
</dbReference>
<dbReference type="NCBIfam" id="TIGR00229">
    <property type="entry name" value="sensory_box"/>
    <property type="match status" value="2"/>
</dbReference>
<dbReference type="SUPFAM" id="SSF55785">
    <property type="entry name" value="PYP-like sensor domain (PAS domain)"/>
    <property type="match status" value="2"/>
</dbReference>
<dbReference type="PROSITE" id="PS50883">
    <property type="entry name" value="EAL"/>
    <property type="match status" value="1"/>
</dbReference>
<evidence type="ECO:0000259" key="4">
    <source>
        <dbReference type="PROSITE" id="PS50887"/>
    </source>
</evidence>
<dbReference type="PROSITE" id="PS50887">
    <property type="entry name" value="GGDEF"/>
    <property type="match status" value="1"/>
</dbReference>
<dbReference type="Pfam" id="PF08447">
    <property type="entry name" value="PAS_3"/>
    <property type="match status" value="1"/>
</dbReference>